<protein>
    <recommendedName>
        <fullName evidence="1">DUF4440 domain-containing protein</fullName>
    </recommendedName>
</protein>
<dbReference type="EMBL" id="VSSQ01059001">
    <property type="protein sequence ID" value="MPN12624.1"/>
    <property type="molecule type" value="Genomic_DNA"/>
</dbReference>
<dbReference type="AlphaFoldDB" id="A0A645FJL9"/>
<reference evidence="2" key="1">
    <citation type="submission" date="2019-08" db="EMBL/GenBank/DDBJ databases">
        <authorList>
            <person name="Kucharzyk K."/>
            <person name="Murdoch R.W."/>
            <person name="Higgins S."/>
            <person name="Loffler F."/>
        </authorList>
    </citation>
    <scope>NUCLEOTIDE SEQUENCE</scope>
</reference>
<proteinExistence type="predicted"/>
<dbReference type="Gene3D" id="3.10.450.50">
    <property type="match status" value="1"/>
</dbReference>
<dbReference type="InterPro" id="IPR032710">
    <property type="entry name" value="NTF2-like_dom_sf"/>
</dbReference>
<dbReference type="InterPro" id="IPR027843">
    <property type="entry name" value="DUF4440"/>
</dbReference>
<accession>A0A645FJL9</accession>
<dbReference type="SUPFAM" id="SSF54427">
    <property type="entry name" value="NTF2-like"/>
    <property type="match status" value="1"/>
</dbReference>
<evidence type="ECO:0000259" key="1">
    <source>
        <dbReference type="Pfam" id="PF14534"/>
    </source>
</evidence>
<evidence type="ECO:0000313" key="2">
    <source>
        <dbReference type="EMBL" id="MPN12624.1"/>
    </source>
</evidence>
<feature type="domain" description="DUF4440" evidence="1">
    <location>
        <begin position="48"/>
        <end position="162"/>
    </location>
</feature>
<name>A0A645FJL9_9ZZZZ</name>
<organism evidence="2">
    <name type="scientific">bioreactor metagenome</name>
    <dbReference type="NCBI Taxonomy" id="1076179"/>
    <lineage>
        <taxon>unclassified sequences</taxon>
        <taxon>metagenomes</taxon>
        <taxon>ecological metagenomes</taxon>
    </lineage>
</organism>
<gene>
    <name evidence="2" type="ORF">SDC9_159942</name>
</gene>
<comment type="caution">
    <text evidence="2">The sequence shown here is derived from an EMBL/GenBank/DDBJ whole genome shotgun (WGS) entry which is preliminary data.</text>
</comment>
<sequence>MVTGNPASETESYTRLTLKPMQKIPEYRNEAIHMIIPNEDRKSIEAEIREIIAIYVQAIDEANTALAAKIWLDSPEVSFVHPRGHEHGWKEIKENFFEGLMGSRFSKRKLTVYDISVKIFGETVSAEFYWDFDAVFTDGTPKQTAGRETQVFARNENSEWVLVHVHYSNMPVTGEREGF</sequence>
<dbReference type="Pfam" id="PF14534">
    <property type="entry name" value="DUF4440"/>
    <property type="match status" value="1"/>
</dbReference>